<dbReference type="SUPFAM" id="SSF53271">
    <property type="entry name" value="PRTase-like"/>
    <property type="match status" value="1"/>
</dbReference>
<dbReference type="EMBL" id="JBBNGS010000009">
    <property type="protein sequence ID" value="MEQ2637858.1"/>
    <property type="molecule type" value="Genomic_DNA"/>
</dbReference>
<dbReference type="NCBIfam" id="TIGR01251">
    <property type="entry name" value="ribP_PPkin"/>
    <property type="match status" value="1"/>
</dbReference>
<dbReference type="CDD" id="cd06223">
    <property type="entry name" value="PRTases_typeI"/>
    <property type="match status" value="1"/>
</dbReference>
<dbReference type="Pfam" id="PF13793">
    <property type="entry name" value="Pribosyltran_N"/>
    <property type="match status" value="1"/>
</dbReference>
<dbReference type="PANTHER" id="PTHR10210">
    <property type="entry name" value="RIBOSE-PHOSPHATE DIPHOSPHOKINASE FAMILY MEMBER"/>
    <property type="match status" value="1"/>
</dbReference>
<evidence type="ECO:0000313" key="4">
    <source>
        <dbReference type="Proteomes" id="UP001478817"/>
    </source>
</evidence>
<keyword evidence="1" id="KW-0545">Nucleotide biosynthesis</keyword>
<feature type="domain" description="Ribose-phosphate pyrophosphokinase N-terminal" evidence="2">
    <location>
        <begin position="15"/>
        <end position="132"/>
    </location>
</feature>
<reference evidence="3 4" key="1">
    <citation type="submission" date="2024-04" db="EMBL/GenBank/DDBJ databases">
        <title>Human intestinal bacterial collection.</title>
        <authorList>
            <person name="Pauvert C."/>
            <person name="Hitch T.C.A."/>
            <person name="Clavel T."/>
        </authorList>
    </citation>
    <scope>NUCLEOTIDE SEQUENCE [LARGE SCALE GENOMIC DNA]</scope>
    <source>
        <strain evidence="3 4">CLA-AA-H197</strain>
    </source>
</reference>
<accession>A0ABV1IG32</accession>
<dbReference type="Gene3D" id="3.40.50.2020">
    <property type="match status" value="2"/>
</dbReference>
<dbReference type="InterPro" id="IPR005946">
    <property type="entry name" value="Rib-P_diPkinase"/>
</dbReference>
<comment type="caution">
    <text evidence="3">The sequence shown here is derived from an EMBL/GenBank/DDBJ whole genome shotgun (WGS) entry which is preliminary data.</text>
</comment>
<dbReference type="InterPro" id="IPR029099">
    <property type="entry name" value="Pribosyltran_N"/>
</dbReference>
<dbReference type="NCBIfam" id="NF002320">
    <property type="entry name" value="PRK01259.1"/>
    <property type="match status" value="1"/>
</dbReference>
<gene>
    <name evidence="3" type="ORF">AAAT05_05810</name>
</gene>
<dbReference type="EC" id="2.7.6.1" evidence="3"/>
<dbReference type="InterPro" id="IPR029057">
    <property type="entry name" value="PRTase-like"/>
</dbReference>
<dbReference type="Proteomes" id="UP001478817">
    <property type="component" value="Unassembled WGS sequence"/>
</dbReference>
<dbReference type="PANTHER" id="PTHR10210:SF41">
    <property type="entry name" value="RIBOSE-PHOSPHATE PYROPHOSPHOKINASE 1, CHLOROPLASTIC"/>
    <property type="match status" value="1"/>
</dbReference>
<name>A0ABV1IG32_9ACTN</name>
<dbReference type="InterPro" id="IPR000836">
    <property type="entry name" value="PRTase_dom"/>
</dbReference>
<dbReference type="SMART" id="SM01400">
    <property type="entry name" value="Pribosyltran_N"/>
    <property type="match status" value="1"/>
</dbReference>
<evidence type="ECO:0000313" key="3">
    <source>
        <dbReference type="EMBL" id="MEQ2637858.1"/>
    </source>
</evidence>
<evidence type="ECO:0000256" key="1">
    <source>
        <dbReference type="ARBA" id="ARBA00022727"/>
    </source>
</evidence>
<dbReference type="GO" id="GO:0004749">
    <property type="term" value="F:ribose phosphate diphosphokinase activity"/>
    <property type="evidence" value="ECO:0007669"/>
    <property type="project" value="UniProtKB-EC"/>
</dbReference>
<organism evidence="3 4">
    <name type="scientific">Paratractidigestivibacter faecalis</name>
    <dbReference type="NCBI Taxonomy" id="2292441"/>
    <lineage>
        <taxon>Bacteria</taxon>
        <taxon>Bacillati</taxon>
        <taxon>Actinomycetota</taxon>
        <taxon>Coriobacteriia</taxon>
        <taxon>Coriobacteriales</taxon>
        <taxon>Atopobiaceae</taxon>
        <taxon>Paratractidigestivibacter</taxon>
    </lineage>
</organism>
<evidence type="ECO:0000259" key="2">
    <source>
        <dbReference type="Pfam" id="PF13793"/>
    </source>
</evidence>
<keyword evidence="4" id="KW-1185">Reference proteome</keyword>
<dbReference type="Pfam" id="PF14572">
    <property type="entry name" value="Pribosyl_synth"/>
    <property type="match status" value="1"/>
</dbReference>
<keyword evidence="3" id="KW-0808">Transferase</keyword>
<sequence>MYENLSDPMPVNKEIKLYTGTGNPALAEKIADILHLELQGLNIEKFANGEIYARFTESVRGDDVYFIQTLAGSNVNDLLMETLIVCDAAKRASCSKFIAVIPHYGYARQDRKAAAREPITARLVANLLEAAGVDQVITVDLHQGQIQGFFDVPVTHLTALFLLGDYFKKNKDLDWENTVVVSPDMGRAKAAKKLSDYLGCDLAIAHKGRPKHNVSEVMGIIGDIKGKTCIVNDDMIDTAGTLCGSVKKLKEMGAGDIYVCATHGIFSGPAIERLEEAPIEECVVTDVIPCEVANAEGSKIKSISIANELAEAIYSVYMNEPVSNIFGGGLNL</sequence>
<dbReference type="RefSeq" id="WP_349182473.1">
    <property type="nucleotide sequence ID" value="NZ_JBBNGS010000009.1"/>
</dbReference>
<proteinExistence type="predicted"/>
<protein>
    <submittedName>
        <fullName evidence="3">Ribose-phosphate pyrophosphokinase</fullName>
        <ecNumber evidence="3">2.7.6.1</ecNumber>
    </submittedName>
</protein>